<dbReference type="AlphaFoldDB" id="A0A6B2LWZ5"/>
<dbReference type="PANTHER" id="PTHR33202:SF2">
    <property type="entry name" value="FERRIC UPTAKE REGULATION PROTEIN"/>
    <property type="match status" value="1"/>
</dbReference>
<sequence length="163" mass="18651">MEHPSPPIDQGAQCIESACETFKAYLAKKGLRVTSQRLAIFEAAFNQEDHFTAEELLEHARKIDLSVSRATIYRTLPILTESLLVREIDVGRDYKFYLACHGKSIDQAQVVDIENDKIYEIDAPFLEWYARSIAEKIGLEAVSQRLQVQARPMRKKEPSKKPE</sequence>
<protein>
    <recommendedName>
        <fullName evidence="2">Ferric uptake regulation protein</fullName>
    </recommendedName>
</protein>
<dbReference type="Gene3D" id="1.10.10.10">
    <property type="entry name" value="Winged helix-like DNA-binding domain superfamily/Winged helix DNA-binding domain"/>
    <property type="match status" value="1"/>
</dbReference>
<keyword evidence="5" id="KW-1185">Reference proteome</keyword>
<gene>
    <name evidence="4" type="ORF">G0Q06_01145</name>
</gene>
<dbReference type="GO" id="GO:0005829">
    <property type="term" value="C:cytosol"/>
    <property type="evidence" value="ECO:0007669"/>
    <property type="project" value="TreeGrafter"/>
</dbReference>
<dbReference type="GO" id="GO:0008270">
    <property type="term" value="F:zinc ion binding"/>
    <property type="evidence" value="ECO:0007669"/>
    <property type="project" value="TreeGrafter"/>
</dbReference>
<keyword evidence="3" id="KW-0479">Metal-binding</keyword>
<dbReference type="GO" id="GO:0000976">
    <property type="term" value="F:transcription cis-regulatory region binding"/>
    <property type="evidence" value="ECO:0007669"/>
    <property type="project" value="TreeGrafter"/>
</dbReference>
<dbReference type="InterPro" id="IPR002481">
    <property type="entry name" value="FUR"/>
</dbReference>
<dbReference type="GO" id="GO:0003700">
    <property type="term" value="F:DNA-binding transcription factor activity"/>
    <property type="evidence" value="ECO:0007669"/>
    <property type="project" value="InterPro"/>
</dbReference>
<comment type="subunit">
    <text evidence="1">Homodimer.</text>
</comment>
<dbReference type="InterPro" id="IPR036388">
    <property type="entry name" value="WH-like_DNA-bd_sf"/>
</dbReference>
<organism evidence="4 5">
    <name type="scientific">Oceanipulchritudo coccoides</name>
    <dbReference type="NCBI Taxonomy" id="2706888"/>
    <lineage>
        <taxon>Bacteria</taxon>
        <taxon>Pseudomonadati</taxon>
        <taxon>Verrucomicrobiota</taxon>
        <taxon>Opitutia</taxon>
        <taxon>Puniceicoccales</taxon>
        <taxon>Oceanipulchritudinaceae</taxon>
        <taxon>Oceanipulchritudo</taxon>
    </lineage>
</organism>
<dbReference type="CDD" id="cd07153">
    <property type="entry name" value="Fur_like"/>
    <property type="match status" value="1"/>
</dbReference>
<evidence type="ECO:0000256" key="3">
    <source>
        <dbReference type="PIRSR" id="PIRSR602481-2"/>
    </source>
</evidence>
<dbReference type="Pfam" id="PF01475">
    <property type="entry name" value="FUR"/>
    <property type="match status" value="1"/>
</dbReference>
<evidence type="ECO:0000256" key="2">
    <source>
        <dbReference type="ARBA" id="ARBA00020910"/>
    </source>
</evidence>
<dbReference type="Proteomes" id="UP000478417">
    <property type="component" value="Unassembled WGS sequence"/>
</dbReference>
<comment type="cofactor">
    <cofactor evidence="3">
        <name>Mn(2+)</name>
        <dbReference type="ChEBI" id="CHEBI:29035"/>
    </cofactor>
    <cofactor evidence="3">
        <name>Fe(2+)</name>
        <dbReference type="ChEBI" id="CHEBI:29033"/>
    </cofactor>
    <text evidence="3">Binds 1 Mn(2+) or Fe(2+) ion per subunit.</text>
</comment>
<evidence type="ECO:0000256" key="1">
    <source>
        <dbReference type="ARBA" id="ARBA00011738"/>
    </source>
</evidence>
<dbReference type="SUPFAM" id="SSF46785">
    <property type="entry name" value="Winged helix' DNA-binding domain"/>
    <property type="match status" value="1"/>
</dbReference>
<dbReference type="InterPro" id="IPR036390">
    <property type="entry name" value="WH_DNA-bd_sf"/>
</dbReference>
<evidence type="ECO:0000313" key="4">
    <source>
        <dbReference type="EMBL" id="NDV61048.1"/>
    </source>
</evidence>
<reference evidence="4 5" key="1">
    <citation type="submission" date="2020-02" db="EMBL/GenBank/DDBJ databases">
        <title>Albibacoteraceae fam. nov., the first described family within the subdivision 4 Verrucomicrobia.</title>
        <authorList>
            <person name="Xi F."/>
        </authorList>
    </citation>
    <scope>NUCLEOTIDE SEQUENCE [LARGE SCALE GENOMIC DNA]</scope>
    <source>
        <strain evidence="4 5">CK1056</strain>
    </source>
</reference>
<feature type="binding site" evidence="3">
    <location>
        <position position="106"/>
    </location>
    <ligand>
        <name>Fe cation</name>
        <dbReference type="ChEBI" id="CHEBI:24875"/>
    </ligand>
</feature>
<dbReference type="GO" id="GO:1900376">
    <property type="term" value="P:regulation of secondary metabolite biosynthetic process"/>
    <property type="evidence" value="ECO:0007669"/>
    <property type="project" value="TreeGrafter"/>
</dbReference>
<feature type="binding site" evidence="3">
    <location>
        <position position="127"/>
    </location>
    <ligand>
        <name>Fe cation</name>
        <dbReference type="ChEBI" id="CHEBI:24875"/>
    </ligand>
</feature>
<accession>A0A6B2LWZ5</accession>
<dbReference type="EMBL" id="JAAGNX010000001">
    <property type="protein sequence ID" value="NDV61048.1"/>
    <property type="molecule type" value="Genomic_DNA"/>
</dbReference>
<name>A0A6B2LWZ5_9BACT</name>
<dbReference type="PANTHER" id="PTHR33202">
    <property type="entry name" value="ZINC UPTAKE REGULATION PROTEIN"/>
    <property type="match status" value="1"/>
</dbReference>
<dbReference type="RefSeq" id="WP_163961616.1">
    <property type="nucleotide sequence ID" value="NZ_JAAGNX010000001.1"/>
</dbReference>
<keyword evidence="3" id="KW-0408">Iron</keyword>
<proteinExistence type="predicted"/>
<dbReference type="GO" id="GO:0045892">
    <property type="term" value="P:negative regulation of DNA-templated transcription"/>
    <property type="evidence" value="ECO:0007669"/>
    <property type="project" value="TreeGrafter"/>
</dbReference>
<evidence type="ECO:0000313" key="5">
    <source>
        <dbReference type="Proteomes" id="UP000478417"/>
    </source>
</evidence>
<comment type="caution">
    <text evidence="4">The sequence shown here is derived from an EMBL/GenBank/DDBJ whole genome shotgun (WGS) entry which is preliminary data.</text>
</comment>